<sequence>MKTASVDTAKNDPALHQLLESCNTIQSSVHESGTIAISRGEAGPLRWHESCDKKIAIARDVLLFRITLQMPQTEDERDVVQVVLSRSYSSNLMFDQILSTHIDGKPARPTNQSMHRILDLHFNAIHSGSTVVVEYQMRVDCNAEPSLVAVDDLNVLWSYRSLSKHETLRKAHKASHEISAPHGVVSASNSAHVKSSVLA</sequence>
<evidence type="ECO:0000313" key="1">
    <source>
        <dbReference type="EMBL" id="PHQ35353.1"/>
    </source>
</evidence>
<name>A0A2G1W8K0_9BACT</name>
<evidence type="ECO:0000313" key="2">
    <source>
        <dbReference type="Proteomes" id="UP000225740"/>
    </source>
</evidence>
<dbReference type="EMBL" id="NIZW01000007">
    <property type="protein sequence ID" value="PHQ35353.1"/>
    <property type="molecule type" value="Genomic_DNA"/>
</dbReference>
<comment type="caution">
    <text evidence="1">The sequence shown here is derived from an EMBL/GenBank/DDBJ whole genome shotgun (WGS) entry which is preliminary data.</text>
</comment>
<dbReference type="GeneID" id="90608506"/>
<dbReference type="OrthoDB" id="268909at2"/>
<reference evidence="1 2" key="1">
    <citation type="submission" date="2017-06" db="EMBL/GenBank/DDBJ databases">
        <title>Description of Rhodopirellula bahusiensis sp. nov.</title>
        <authorList>
            <person name="Kizina J."/>
            <person name="Harder J."/>
        </authorList>
    </citation>
    <scope>NUCLEOTIDE SEQUENCE [LARGE SCALE GENOMIC DNA]</scope>
    <source>
        <strain evidence="1 2">SWK21</strain>
    </source>
</reference>
<accession>A0A2G1W8K0</accession>
<organism evidence="1 2">
    <name type="scientific">Rhodopirellula bahusiensis</name>
    <dbReference type="NCBI Taxonomy" id="2014065"/>
    <lineage>
        <taxon>Bacteria</taxon>
        <taxon>Pseudomonadati</taxon>
        <taxon>Planctomycetota</taxon>
        <taxon>Planctomycetia</taxon>
        <taxon>Pirellulales</taxon>
        <taxon>Pirellulaceae</taxon>
        <taxon>Rhodopirellula</taxon>
    </lineage>
</organism>
<protein>
    <submittedName>
        <fullName evidence="1">Uncharacterized protein</fullName>
    </submittedName>
</protein>
<keyword evidence="2" id="KW-1185">Reference proteome</keyword>
<proteinExistence type="predicted"/>
<gene>
    <name evidence="1" type="ORF">CEE69_10045</name>
</gene>
<dbReference type="RefSeq" id="WP_099260564.1">
    <property type="nucleotide sequence ID" value="NZ_NIZW01000007.1"/>
</dbReference>
<dbReference type="Proteomes" id="UP000225740">
    <property type="component" value="Unassembled WGS sequence"/>
</dbReference>
<dbReference type="AlphaFoldDB" id="A0A2G1W8K0"/>